<accession>A0A2W6NFK8</accession>
<keyword evidence="3" id="KW-1185">Reference proteome</keyword>
<keyword evidence="1" id="KW-1133">Transmembrane helix</keyword>
<feature type="transmembrane region" description="Helical" evidence="1">
    <location>
        <begin position="314"/>
        <end position="334"/>
    </location>
</feature>
<comment type="caution">
    <text evidence="2">The sequence shown here is derived from an EMBL/GenBank/DDBJ whole genome shotgun (WGS) entry which is preliminary data.</text>
</comment>
<evidence type="ECO:0000313" key="3">
    <source>
        <dbReference type="Proteomes" id="UP000249746"/>
    </source>
</evidence>
<feature type="transmembrane region" description="Helical" evidence="1">
    <location>
        <begin position="252"/>
        <end position="275"/>
    </location>
</feature>
<feature type="transmembrane region" description="Helical" evidence="1">
    <location>
        <begin position="180"/>
        <end position="210"/>
    </location>
</feature>
<keyword evidence="1" id="KW-0812">Transmembrane</keyword>
<protein>
    <submittedName>
        <fullName evidence="2">Uncharacterized protein</fullName>
    </submittedName>
</protein>
<dbReference type="EMBL" id="NBIU01000022">
    <property type="protein sequence ID" value="PZT47740.1"/>
    <property type="molecule type" value="Genomic_DNA"/>
</dbReference>
<sequence>MQNTYNKLMNDFLKERDSFTKSYQDTIKWLDEFYHNTKPDFIKHKSFKLETLIKNKKDLLETPKYTIELSKRLKELDNEIYYTARTLLQDFKRHKAKEIYQDIKTNKKANIGYDQDKDFLEKLCIKLDEKHSINSLYNLAKYFVKHWVLLFTLCNVIGALILMKYFALDIHYTPIITQENALFLLAMAGIIGIAYTIFVGLLLTLFIFYIKKIQENSKQYWSNKQILAFIMLINMPLLSTILVTLGDTFDIFSQWLLVIFCILLLIAFFIFAILFIKDYKDKSYSIIYILFLMACNLIFYFLFMLSLMGQNTTWIELALLTFLFFTYNAILILFPLQINFSFIKPSFIVTALITFLSIIPMAFSSNIISLLKLGNYDLSSLSLKPNSSSKYQKNCDFTLLKDEIILKNVHILSNRGEKILLTCKSNPVLAKKNDLVSEISDISSNAKNLTLNSNHTINIPSSCQTKNTIDKKVQLTNIRILKKRENDLVFECISQQFGVHSSSVNNSMY</sequence>
<keyword evidence="1" id="KW-0472">Membrane</keyword>
<dbReference type="AlphaFoldDB" id="A0A2W6NFK8"/>
<dbReference type="Proteomes" id="UP000249746">
    <property type="component" value="Unassembled WGS sequence"/>
</dbReference>
<feature type="transmembrane region" description="Helical" evidence="1">
    <location>
        <begin position="147"/>
        <end position="168"/>
    </location>
</feature>
<organism evidence="2 3">
    <name type="scientific">Helicobacter valdiviensis</name>
    <dbReference type="NCBI Taxonomy" id="1458358"/>
    <lineage>
        <taxon>Bacteria</taxon>
        <taxon>Pseudomonadati</taxon>
        <taxon>Campylobacterota</taxon>
        <taxon>Epsilonproteobacteria</taxon>
        <taxon>Campylobacterales</taxon>
        <taxon>Helicobacteraceae</taxon>
        <taxon>Helicobacter</taxon>
    </lineage>
</organism>
<evidence type="ECO:0000256" key="1">
    <source>
        <dbReference type="SAM" id="Phobius"/>
    </source>
</evidence>
<feature type="transmembrane region" description="Helical" evidence="1">
    <location>
        <begin position="287"/>
        <end position="308"/>
    </location>
</feature>
<dbReference type="OrthoDB" id="9985755at2"/>
<feature type="transmembrane region" description="Helical" evidence="1">
    <location>
        <begin position="226"/>
        <end position="246"/>
    </location>
</feature>
<gene>
    <name evidence="2" type="ORF">B6S12_07345</name>
</gene>
<dbReference type="RefSeq" id="WP_111230159.1">
    <property type="nucleotide sequence ID" value="NZ_NBIU01000022.1"/>
</dbReference>
<evidence type="ECO:0000313" key="2">
    <source>
        <dbReference type="EMBL" id="PZT47740.1"/>
    </source>
</evidence>
<proteinExistence type="predicted"/>
<reference evidence="2 3" key="1">
    <citation type="submission" date="2017-03" db="EMBL/GenBank/DDBJ databases">
        <title>Genomic and clinical evidence uncovers the enterohepatic species Helicobacter valdiviensis as a potential human intestinal pathogen.</title>
        <authorList>
            <person name="Fresia P."/>
            <person name="Jara R."/>
            <person name="Sierra R."/>
            <person name="Ferres I."/>
            <person name="Greif G."/>
            <person name="Iraola G."/>
            <person name="Collado L."/>
        </authorList>
    </citation>
    <scope>NUCLEOTIDE SEQUENCE [LARGE SCALE GENOMIC DNA]</scope>
    <source>
        <strain evidence="2 3">WBE14</strain>
    </source>
</reference>
<name>A0A2W6NFK8_9HELI</name>
<feature type="transmembrane region" description="Helical" evidence="1">
    <location>
        <begin position="346"/>
        <end position="363"/>
    </location>
</feature>